<reference evidence="3" key="1">
    <citation type="submission" date="2021-07" db="EMBL/GenBank/DDBJ databases">
        <title>Draft genome of Mortierella alpina, strain LL118, isolated from an aspen leaf litter sample.</title>
        <authorList>
            <person name="Yang S."/>
            <person name="Vinatzer B.A."/>
        </authorList>
    </citation>
    <scope>NUCLEOTIDE SEQUENCE</scope>
    <source>
        <strain evidence="3">LL118</strain>
    </source>
</reference>
<dbReference type="PANTHER" id="PTHR13887:SF41">
    <property type="entry name" value="THIOREDOXIN SUPERFAMILY PROTEIN"/>
    <property type="match status" value="1"/>
</dbReference>
<dbReference type="Proteomes" id="UP000717515">
    <property type="component" value="Unassembled WGS sequence"/>
</dbReference>
<dbReference type="InterPro" id="IPR001853">
    <property type="entry name" value="DSBA-like_thioredoxin_dom"/>
</dbReference>
<gene>
    <name evidence="3" type="ORF">KVV02_002667</name>
</gene>
<dbReference type="EMBL" id="JAIFTL010000007">
    <property type="protein sequence ID" value="KAG9327214.1"/>
    <property type="molecule type" value="Genomic_DNA"/>
</dbReference>
<comment type="caution">
    <text evidence="3">The sequence shown here is derived from an EMBL/GenBank/DDBJ whole genome shotgun (WGS) entry which is preliminary data.</text>
</comment>
<dbReference type="Gene3D" id="3.40.30.10">
    <property type="entry name" value="Glutaredoxin"/>
    <property type="match status" value="1"/>
</dbReference>
<evidence type="ECO:0000313" key="4">
    <source>
        <dbReference type="Proteomes" id="UP000717515"/>
    </source>
</evidence>
<dbReference type="InterPro" id="IPR036249">
    <property type="entry name" value="Thioredoxin-like_sf"/>
</dbReference>
<feature type="compositionally biased region" description="Low complexity" evidence="1">
    <location>
        <begin position="172"/>
        <end position="181"/>
    </location>
</feature>
<dbReference type="PANTHER" id="PTHR13887">
    <property type="entry name" value="GLUTATHIONE S-TRANSFERASE KAPPA"/>
    <property type="match status" value="1"/>
</dbReference>
<proteinExistence type="predicted"/>
<feature type="compositionally biased region" description="Acidic residues" evidence="1">
    <location>
        <begin position="182"/>
        <end position="192"/>
    </location>
</feature>
<dbReference type="SUPFAM" id="SSF52833">
    <property type="entry name" value="Thioredoxin-like"/>
    <property type="match status" value="1"/>
</dbReference>
<evidence type="ECO:0000259" key="2">
    <source>
        <dbReference type="Pfam" id="PF01323"/>
    </source>
</evidence>
<dbReference type="Pfam" id="PF01323">
    <property type="entry name" value="DSBA"/>
    <property type="match status" value="1"/>
</dbReference>
<evidence type="ECO:0000313" key="3">
    <source>
        <dbReference type="EMBL" id="KAG9327214.1"/>
    </source>
</evidence>
<accession>A0A9P8IEF0</accession>
<dbReference type="GO" id="GO:0016491">
    <property type="term" value="F:oxidoreductase activity"/>
    <property type="evidence" value="ECO:0007669"/>
    <property type="project" value="InterPro"/>
</dbReference>
<dbReference type="CDD" id="cd03024">
    <property type="entry name" value="DsbA_FrnE"/>
    <property type="match status" value="1"/>
</dbReference>
<dbReference type="AlphaFoldDB" id="A0A9P8IEF0"/>
<name>A0A9P8IEF0_MORAP</name>
<protein>
    <recommendedName>
        <fullName evidence="2">DSBA-like thioredoxin domain-containing protein</fullName>
    </recommendedName>
</protein>
<evidence type="ECO:0000256" key="1">
    <source>
        <dbReference type="SAM" id="MobiDB-lite"/>
    </source>
</evidence>
<feature type="region of interest" description="Disordered" evidence="1">
    <location>
        <begin position="172"/>
        <end position="192"/>
    </location>
</feature>
<sequence>MSGEPASKPFEGCGSISSSTLPVNLTTEDSATTHVTSAASDTRPIRLDIYSDTTCPWCYITKKRLEKAMHIFQSQTPNKIRFDIHWHPYQLDPQAPKLPVLRSKLLHRKFGSERAALVQERILVAGKIEGIDFLYSDQSLYCNTMDSHRLIRFARERMGPSRKRKTISAAATAAAVGAETANGDEPESDETEMDDMGNLIEDLMVEELFKSHFEREECGDVPTLKECGRKVLRQISALDGFHMEESEIKQQVTEMERLLDGQEGLDEVKEEIRVAKQEIQLQGVPAIVVQNTYLLSGGQDASTFVEIFKRVV</sequence>
<organism evidence="3 4">
    <name type="scientific">Mortierella alpina</name>
    <name type="common">Oleaginous fungus</name>
    <name type="synonym">Mortierella renispora</name>
    <dbReference type="NCBI Taxonomy" id="64518"/>
    <lineage>
        <taxon>Eukaryota</taxon>
        <taxon>Fungi</taxon>
        <taxon>Fungi incertae sedis</taxon>
        <taxon>Mucoromycota</taxon>
        <taxon>Mortierellomycotina</taxon>
        <taxon>Mortierellomycetes</taxon>
        <taxon>Mortierellales</taxon>
        <taxon>Mortierellaceae</taxon>
        <taxon>Mortierella</taxon>
    </lineage>
</organism>
<feature type="domain" description="DSBA-like thioredoxin" evidence="2">
    <location>
        <begin position="47"/>
        <end position="160"/>
    </location>
</feature>